<protein>
    <submittedName>
        <fullName evidence="2">Uncharacterized protein</fullName>
    </submittedName>
</protein>
<comment type="caution">
    <text evidence="2">The sequence shown here is derived from an EMBL/GenBank/DDBJ whole genome shotgun (WGS) entry which is preliminary data.</text>
</comment>
<sequence>MKLALVLGAMAAGRRLPLNPAALKGVVTEQLRSNPQLKQVGDQLTGELRGVGKAASGALIERRLEKLADRLHERTAGVREGKAAPPEEESDTGEAEAEEPEQAEEAEEGEGAAPDTGEDAEVPEEAEGREPAEGEEPPRPRKAAAKKAAKKAPAKKAPAKKAPPPGKRAAAKRSPGRVPPGKRAAAARGEARPAARQRSAKGGGDRG</sequence>
<feature type="compositionally biased region" description="Basic residues" evidence="1">
    <location>
        <begin position="140"/>
        <end position="159"/>
    </location>
</feature>
<evidence type="ECO:0000313" key="2">
    <source>
        <dbReference type="EMBL" id="GHH84063.1"/>
    </source>
</evidence>
<dbReference type="Proteomes" id="UP000603708">
    <property type="component" value="Unassembled WGS sequence"/>
</dbReference>
<name>A0A919GHJ9_9ACTN</name>
<feature type="compositionally biased region" description="Basic and acidic residues" evidence="1">
    <location>
        <begin position="71"/>
        <end position="82"/>
    </location>
</feature>
<dbReference type="EMBL" id="BNCD01000015">
    <property type="protein sequence ID" value="GHH84063.1"/>
    <property type="molecule type" value="Genomic_DNA"/>
</dbReference>
<feature type="region of interest" description="Disordered" evidence="1">
    <location>
        <begin position="71"/>
        <end position="207"/>
    </location>
</feature>
<dbReference type="RefSeq" id="WP_189935321.1">
    <property type="nucleotide sequence ID" value="NZ_BNCD01000015.1"/>
</dbReference>
<proteinExistence type="predicted"/>
<gene>
    <name evidence="2" type="ORF">GCM10018793_47450</name>
</gene>
<evidence type="ECO:0000256" key="1">
    <source>
        <dbReference type="SAM" id="MobiDB-lite"/>
    </source>
</evidence>
<organism evidence="2 3">
    <name type="scientific">Streptomyces sulfonofaciens</name>
    <dbReference type="NCBI Taxonomy" id="68272"/>
    <lineage>
        <taxon>Bacteria</taxon>
        <taxon>Bacillati</taxon>
        <taxon>Actinomycetota</taxon>
        <taxon>Actinomycetes</taxon>
        <taxon>Kitasatosporales</taxon>
        <taxon>Streptomycetaceae</taxon>
        <taxon>Streptomyces</taxon>
    </lineage>
</organism>
<feature type="compositionally biased region" description="Basic and acidic residues" evidence="1">
    <location>
        <begin position="126"/>
        <end position="139"/>
    </location>
</feature>
<accession>A0A919GHJ9</accession>
<reference evidence="2" key="2">
    <citation type="submission" date="2020-09" db="EMBL/GenBank/DDBJ databases">
        <authorList>
            <person name="Sun Q."/>
            <person name="Ohkuma M."/>
        </authorList>
    </citation>
    <scope>NUCLEOTIDE SEQUENCE</scope>
    <source>
        <strain evidence="2">JCM 5069</strain>
    </source>
</reference>
<dbReference type="AlphaFoldDB" id="A0A919GHJ9"/>
<reference evidence="2" key="1">
    <citation type="journal article" date="2014" name="Int. J. Syst. Evol. Microbiol.">
        <title>Complete genome sequence of Corynebacterium casei LMG S-19264T (=DSM 44701T), isolated from a smear-ripened cheese.</title>
        <authorList>
            <consortium name="US DOE Joint Genome Institute (JGI-PGF)"/>
            <person name="Walter F."/>
            <person name="Albersmeier A."/>
            <person name="Kalinowski J."/>
            <person name="Ruckert C."/>
        </authorList>
    </citation>
    <scope>NUCLEOTIDE SEQUENCE</scope>
    <source>
        <strain evidence="2">JCM 5069</strain>
    </source>
</reference>
<feature type="compositionally biased region" description="Low complexity" evidence="1">
    <location>
        <begin position="179"/>
        <end position="197"/>
    </location>
</feature>
<feature type="compositionally biased region" description="Acidic residues" evidence="1">
    <location>
        <begin position="86"/>
        <end position="125"/>
    </location>
</feature>
<keyword evidence="3" id="KW-1185">Reference proteome</keyword>
<evidence type="ECO:0000313" key="3">
    <source>
        <dbReference type="Proteomes" id="UP000603708"/>
    </source>
</evidence>